<dbReference type="Pfam" id="PF00589">
    <property type="entry name" value="Phage_integrase"/>
    <property type="match status" value="1"/>
</dbReference>
<dbReference type="CDD" id="cd00801">
    <property type="entry name" value="INT_P4_C"/>
    <property type="match status" value="1"/>
</dbReference>
<dbReference type="InterPro" id="IPR050808">
    <property type="entry name" value="Phage_Integrase"/>
</dbReference>
<organism evidence="6 7">
    <name type="scientific">Rhodanobacter hydrolyticus</name>
    <dbReference type="NCBI Taxonomy" id="2250595"/>
    <lineage>
        <taxon>Bacteria</taxon>
        <taxon>Pseudomonadati</taxon>
        <taxon>Pseudomonadota</taxon>
        <taxon>Gammaproteobacteria</taxon>
        <taxon>Lysobacterales</taxon>
        <taxon>Rhodanobacteraceae</taxon>
        <taxon>Rhodanobacter</taxon>
    </lineage>
</organism>
<evidence type="ECO:0000259" key="5">
    <source>
        <dbReference type="PROSITE" id="PS51898"/>
    </source>
</evidence>
<comment type="caution">
    <text evidence="6">The sequence shown here is derived from an EMBL/GenBank/DDBJ whole genome shotgun (WGS) entry which is preliminary data.</text>
</comment>
<dbReference type="PROSITE" id="PS51898">
    <property type="entry name" value="TYR_RECOMBINASE"/>
    <property type="match status" value="1"/>
</dbReference>
<dbReference type="InterPro" id="IPR053876">
    <property type="entry name" value="Phage_int_M"/>
</dbReference>
<keyword evidence="3 6" id="KW-0238">DNA-binding</keyword>
<dbReference type="InterPro" id="IPR010998">
    <property type="entry name" value="Integrase_recombinase_N"/>
</dbReference>
<evidence type="ECO:0000313" key="7">
    <source>
        <dbReference type="Proteomes" id="UP001620339"/>
    </source>
</evidence>
<dbReference type="InterPro" id="IPR011010">
    <property type="entry name" value="DNA_brk_join_enz"/>
</dbReference>
<dbReference type="PANTHER" id="PTHR30629">
    <property type="entry name" value="PROPHAGE INTEGRASE"/>
    <property type="match status" value="1"/>
</dbReference>
<dbReference type="SUPFAM" id="SSF56349">
    <property type="entry name" value="DNA breaking-rejoining enzymes"/>
    <property type="match status" value="1"/>
</dbReference>
<feature type="domain" description="Tyr recombinase" evidence="5">
    <location>
        <begin position="219"/>
        <end position="388"/>
    </location>
</feature>
<dbReference type="InterPro" id="IPR013762">
    <property type="entry name" value="Integrase-like_cat_sf"/>
</dbReference>
<keyword evidence="2" id="KW-0229">DNA integration</keyword>
<dbReference type="EMBL" id="JADIKK010000008">
    <property type="protein sequence ID" value="MFK2876861.1"/>
    <property type="molecule type" value="Genomic_DNA"/>
</dbReference>
<sequence length="418" mass="47147">MALHVNRLTATGVKTAKPGMHADGGLLYLLVKPDASGTEYRKSWIFRYRDRITGKLRDMGLGPAWDVSLAEARERAAELRRMLRDGKDPMEEKQTKKTDARLKQERRLPFGRCCELYIEAQRSGWKNPKHAAQWDSTLRTYCESVWKLPVDQIDTALVMKCLDGIWTDKTETASRLRGRMESVLAWATVRGLRAGDNPARWRNHLDQLLPARNKVQKVQHRAALPYADMGAFMVELRQRDGLAARVLELQILTNTRPGEAAGAQWPEIDLDGAVWTIPGARMKAGKEHRIPLAPAAVKLLRGLVHVNDNVFPGVRNKPITTEAAMKLLKELRPGLTAHGFRSTFRDWGAETTNHPREVIEQAMAHRLKDAAEAAYQRGDMLQRRTRLMKDWAAYCGTTTKGDNVVTLHSAAKKNRAKA</sequence>
<evidence type="ECO:0000256" key="2">
    <source>
        <dbReference type="ARBA" id="ARBA00022908"/>
    </source>
</evidence>
<dbReference type="Pfam" id="PF13356">
    <property type="entry name" value="Arm-DNA-bind_3"/>
    <property type="match status" value="1"/>
</dbReference>
<evidence type="ECO:0000313" key="6">
    <source>
        <dbReference type="EMBL" id="MFK2876861.1"/>
    </source>
</evidence>
<dbReference type="Gene3D" id="1.10.150.130">
    <property type="match status" value="1"/>
</dbReference>
<gene>
    <name evidence="6" type="ORF">ISP25_07265</name>
</gene>
<accession>A0ABW8J3I8</accession>
<evidence type="ECO:0000256" key="3">
    <source>
        <dbReference type="ARBA" id="ARBA00023125"/>
    </source>
</evidence>
<protein>
    <submittedName>
        <fullName evidence="6">Integrase arm-type DNA-binding domain-containing protein</fullName>
    </submittedName>
</protein>
<name>A0ABW8J3I8_9GAMM</name>
<dbReference type="Gene3D" id="3.30.160.390">
    <property type="entry name" value="Integrase, DNA-binding domain"/>
    <property type="match status" value="1"/>
</dbReference>
<dbReference type="Proteomes" id="UP001620339">
    <property type="component" value="Unassembled WGS sequence"/>
</dbReference>
<evidence type="ECO:0000256" key="4">
    <source>
        <dbReference type="ARBA" id="ARBA00023172"/>
    </source>
</evidence>
<keyword evidence="7" id="KW-1185">Reference proteome</keyword>
<proteinExistence type="inferred from homology"/>
<dbReference type="InterPro" id="IPR025166">
    <property type="entry name" value="Integrase_DNA_bind_dom"/>
</dbReference>
<dbReference type="PANTHER" id="PTHR30629:SF2">
    <property type="entry name" value="PROPHAGE INTEGRASE INTS-RELATED"/>
    <property type="match status" value="1"/>
</dbReference>
<dbReference type="Pfam" id="PF22022">
    <property type="entry name" value="Phage_int_M"/>
    <property type="match status" value="1"/>
</dbReference>
<dbReference type="GO" id="GO:0003677">
    <property type="term" value="F:DNA binding"/>
    <property type="evidence" value="ECO:0007669"/>
    <property type="project" value="UniProtKB-KW"/>
</dbReference>
<dbReference type="Gene3D" id="1.10.443.10">
    <property type="entry name" value="Intergrase catalytic core"/>
    <property type="match status" value="1"/>
</dbReference>
<evidence type="ECO:0000256" key="1">
    <source>
        <dbReference type="ARBA" id="ARBA00008857"/>
    </source>
</evidence>
<reference evidence="6 7" key="1">
    <citation type="submission" date="2020-10" db="EMBL/GenBank/DDBJ databases">
        <title>Phylogeny of dyella-like bacteria.</title>
        <authorList>
            <person name="Fu J."/>
        </authorList>
    </citation>
    <scope>NUCLEOTIDE SEQUENCE [LARGE SCALE GENOMIC DNA]</scope>
    <source>
        <strain evidence="6 7">KACC 19113</strain>
    </source>
</reference>
<dbReference type="InterPro" id="IPR002104">
    <property type="entry name" value="Integrase_catalytic"/>
</dbReference>
<keyword evidence="4" id="KW-0233">DNA recombination</keyword>
<dbReference type="RefSeq" id="WP_404612820.1">
    <property type="nucleotide sequence ID" value="NZ_JADIKK010000008.1"/>
</dbReference>
<comment type="similarity">
    <text evidence="1">Belongs to the 'phage' integrase family.</text>
</comment>
<dbReference type="InterPro" id="IPR038488">
    <property type="entry name" value="Integrase_DNA-bd_sf"/>
</dbReference>